<dbReference type="AlphaFoldDB" id="A0A822YEH0"/>
<keyword evidence="2" id="KW-1185">Reference proteome</keyword>
<comment type="caution">
    <text evidence="1">The sequence shown here is derived from an EMBL/GenBank/DDBJ whole genome shotgun (WGS) entry which is preliminary data.</text>
</comment>
<protein>
    <submittedName>
        <fullName evidence="1">Uncharacterized protein</fullName>
    </submittedName>
</protein>
<dbReference type="Proteomes" id="UP000607653">
    <property type="component" value="Unassembled WGS sequence"/>
</dbReference>
<reference evidence="1 2" key="1">
    <citation type="journal article" date="2020" name="Mol. Biol. Evol.">
        <title>Distinct Expression and Methylation Patterns for Genes with Different Fates following a Single Whole-Genome Duplication in Flowering Plants.</title>
        <authorList>
            <person name="Shi T."/>
            <person name="Rahmani R.S."/>
            <person name="Gugger P.F."/>
            <person name="Wang M."/>
            <person name="Li H."/>
            <person name="Zhang Y."/>
            <person name="Li Z."/>
            <person name="Wang Q."/>
            <person name="Van de Peer Y."/>
            <person name="Marchal K."/>
            <person name="Chen J."/>
        </authorList>
    </citation>
    <scope>NUCLEOTIDE SEQUENCE [LARGE SCALE GENOMIC DNA]</scope>
    <source>
        <tissue evidence="1">Leaf</tissue>
    </source>
</reference>
<dbReference type="EMBL" id="DUZY01000002">
    <property type="protein sequence ID" value="DAD29649.1"/>
    <property type="molecule type" value="Genomic_DNA"/>
</dbReference>
<proteinExistence type="predicted"/>
<name>A0A822YEH0_NELNU</name>
<accession>A0A822YEH0</accession>
<evidence type="ECO:0000313" key="2">
    <source>
        <dbReference type="Proteomes" id="UP000607653"/>
    </source>
</evidence>
<organism evidence="1 2">
    <name type="scientific">Nelumbo nucifera</name>
    <name type="common">Sacred lotus</name>
    <dbReference type="NCBI Taxonomy" id="4432"/>
    <lineage>
        <taxon>Eukaryota</taxon>
        <taxon>Viridiplantae</taxon>
        <taxon>Streptophyta</taxon>
        <taxon>Embryophyta</taxon>
        <taxon>Tracheophyta</taxon>
        <taxon>Spermatophyta</taxon>
        <taxon>Magnoliopsida</taxon>
        <taxon>Proteales</taxon>
        <taxon>Nelumbonaceae</taxon>
        <taxon>Nelumbo</taxon>
    </lineage>
</organism>
<evidence type="ECO:0000313" key="1">
    <source>
        <dbReference type="EMBL" id="DAD29649.1"/>
    </source>
</evidence>
<gene>
    <name evidence="1" type="ORF">HUJ06_031117</name>
</gene>
<sequence>MVASGFSARALLCSSRLRNVHSLEEVKFVIQWVGHAKYLINDFEYQSM</sequence>